<comment type="caution">
    <text evidence="1">The sequence shown here is derived from an EMBL/GenBank/DDBJ whole genome shotgun (WGS) entry which is preliminary data.</text>
</comment>
<sequence>MGLSILDHLLTFVSDRECKRDRIRIAAMVEASCSTLENEEFGKDCSQQETDFEPLLGYFVENDNCHT</sequence>
<gene>
    <name evidence="1" type="ORF">C5Y83_18035</name>
</gene>
<dbReference type="AlphaFoldDB" id="A0A2S8FIZ5"/>
<name>A0A2S8FIZ5_9BACT</name>
<reference evidence="1 2" key="1">
    <citation type="submission" date="2018-02" db="EMBL/GenBank/DDBJ databases">
        <title>Comparative genomes isolates from brazilian mangrove.</title>
        <authorList>
            <person name="Araujo J.E."/>
            <person name="Taketani R.G."/>
            <person name="Silva M.C.P."/>
            <person name="Loureco M.V."/>
            <person name="Andreote F.D."/>
        </authorList>
    </citation>
    <scope>NUCLEOTIDE SEQUENCE [LARGE SCALE GENOMIC DNA]</scope>
    <source>
        <strain evidence="1 2">Hex-1 MGV</strain>
    </source>
</reference>
<evidence type="ECO:0000313" key="1">
    <source>
        <dbReference type="EMBL" id="PQO32138.1"/>
    </source>
</evidence>
<proteinExistence type="predicted"/>
<dbReference type="Proteomes" id="UP000238322">
    <property type="component" value="Unassembled WGS sequence"/>
</dbReference>
<accession>A0A2S8FIZ5</accession>
<dbReference type="EMBL" id="PUHY01000012">
    <property type="protein sequence ID" value="PQO32138.1"/>
    <property type="molecule type" value="Genomic_DNA"/>
</dbReference>
<protein>
    <submittedName>
        <fullName evidence="1">Uncharacterized protein</fullName>
    </submittedName>
</protein>
<evidence type="ECO:0000313" key="2">
    <source>
        <dbReference type="Proteomes" id="UP000238322"/>
    </source>
</evidence>
<organism evidence="1 2">
    <name type="scientific">Blastopirellula marina</name>
    <dbReference type="NCBI Taxonomy" id="124"/>
    <lineage>
        <taxon>Bacteria</taxon>
        <taxon>Pseudomonadati</taxon>
        <taxon>Planctomycetota</taxon>
        <taxon>Planctomycetia</taxon>
        <taxon>Pirellulales</taxon>
        <taxon>Pirellulaceae</taxon>
        <taxon>Blastopirellula</taxon>
    </lineage>
</organism>